<feature type="region of interest" description="Disordered" evidence="1">
    <location>
        <begin position="1"/>
        <end position="96"/>
    </location>
</feature>
<evidence type="ECO:0000313" key="3">
    <source>
        <dbReference type="Proteomes" id="UP001550850"/>
    </source>
</evidence>
<gene>
    <name evidence="2" type="ORF">AB0E65_07995</name>
</gene>
<feature type="compositionally biased region" description="Low complexity" evidence="1">
    <location>
        <begin position="59"/>
        <end position="72"/>
    </location>
</feature>
<dbReference type="EMBL" id="JBEZUR010000008">
    <property type="protein sequence ID" value="MEU3554148.1"/>
    <property type="molecule type" value="Genomic_DNA"/>
</dbReference>
<dbReference type="Proteomes" id="UP001550850">
    <property type="component" value="Unassembled WGS sequence"/>
</dbReference>
<feature type="compositionally biased region" description="Polar residues" evidence="1">
    <location>
        <begin position="1"/>
        <end position="11"/>
    </location>
</feature>
<feature type="compositionally biased region" description="Acidic residues" evidence="1">
    <location>
        <begin position="190"/>
        <end position="201"/>
    </location>
</feature>
<organism evidence="2 3">
    <name type="scientific">Streptomyces fragilis</name>
    <dbReference type="NCBI Taxonomy" id="67301"/>
    <lineage>
        <taxon>Bacteria</taxon>
        <taxon>Bacillati</taxon>
        <taxon>Actinomycetota</taxon>
        <taxon>Actinomycetes</taxon>
        <taxon>Kitasatosporales</taxon>
        <taxon>Streptomycetaceae</taxon>
        <taxon>Streptomyces</taxon>
    </lineage>
</organism>
<evidence type="ECO:0000313" key="2">
    <source>
        <dbReference type="EMBL" id="MEU3554148.1"/>
    </source>
</evidence>
<accession>A0ABV2YEL3</accession>
<feature type="compositionally biased region" description="Acidic residues" evidence="1">
    <location>
        <begin position="74"/>
        <end position="83"/>
    </location>
</feature>
<dbReference type="RefSeq" id="WP_245967584.1">
    <property type="nucleotide sequence ID" value="NZ_BEVZ01000004.1"/>
</dbReference>
<protein>
    <submittedName>
        <fullName evidence="2">Uncharacterized protein</fullName>
    </submittedName>
</protein>
<keyword evidence="3" id="KW-1185">Reference proteome</keyword>
<feature type="compositionally biased region" description="Low complexity" evidence="1">
    <location>
        <begin position="32"/>
        <end position="44"/>
    </location>
</feature>
<feature type="compositionally biased region" description="Basic and acidic residues" evidence="1">
    <location>
        <begin position="202"/>
        <end position="231"/>
    </location>
</feature>
<reference evidence="2 3" key="1">
    <citation type="submission" date="2024-06" db="EMBL/GenBank/DDBJ databases">
        <title>The Natural Products Discovery Center: Release of the First 8490 Sequenced Strains for Exploring Actinobacteria Biosynthetic Diversity.</title>
        <authorList>
            <person name="Kalkreuter E."/>
            <person name="Kautsar S.A."/>
            <person name="Yang D."/>
            <person name="Bader C.D."/>
            <person name="Teijaro C.N."/>
            <person name="Fluegel L."/>
            <person name="Davis C.M."/>
            <person name="Simpson J.R."/>
            <person name="Lauterbach L."/>
            <person name="Steele A.D."/>
            <person name="Gui C."/>
            <person name="Meng S."/>
            <person name="Li G."/>
            <person name="Viehrig K."/>
            <person name="Ye F."/>
            <person name="Su P."/>
            <person name="Kiefer A.F."/>
            <person name="Nichols A."/>
            <person name="Cepeda A.J."/>
            <person name="Yan W."/>
            <person name="Fan B."/>
            <person name="Jiang Y."/>
            <person name="Adhikari A."/>
            <person name="Zheng C.-J."/>
            <person name="Schuster L."/>
            <person name="Cowan T.M."/>
            <person name="Smanski M.J."/>
            <person name="Chevrette M.G."/>
            <person name="De Carvalho L.P.S."/>
            <person name="Shen B."/>
        </authorList>
    </citation>
    <scope>NUCLEOTIDE SEQUENCE [LARGE SCALE GENOMIC DNA]</scope>
    <source>
        <strain evidence="2 3">NPDC038104</strain>
    </source>
</reference>
<sequence length="238" mass="24404">MEQRIGSNTKPLTPPAAVDPALIPGLTVPVTADGAPEDAAVPDAASDEADAVVEDAAPEPEGAAGAAAAGGADDSGEAAEDLGEGASAPAPVPDGPVLEAKDFRARLVADHAGIRLCLDDQECEFRWDEIAAVETSTSRFGKRYTVVVHTPERRWYWIEIDAKSRADVARWETELDAVLDVYFEEAAGEAADADGAADAEDDAKPAGDADAEADPKAAAKADAETDGDGGRKPGAAQA</sequence>
<proteinExistence type="predicted"/>
<feature type="region of interest" description="Disordered" evidence="1">
    <location>
        <begin position="190"/>
        <end position="238"/>
    </location>
</feature>
<comment type="caution">
    <text evidence="2">The sequence shown here is derived from an EMBL/GenBank/DDBJ whole genome shotgun (WGS) entry which is preliminary data.</text>
</comment>
<feature type="compositionally biased region" description="Acidic residues" evidence="1">
    <location>
        <begin position="45"/>
        <end position="58"/>
    </location>
</feature>
<name>A0ABV2YEL3_9ACTN</name>
<evidence type="ECO:0000256" key="1">
    <source>
        <dbReference type="SAM" id="MobiDB-lite"/>
    </source>
</evidence>